<reference evidence="2" key="1">
    <citation type="submission" date="2022-11" db="EMBL/GenBank/DDBJ databases">
        <authorList>
            <person name="Petersen C."/>
        </authorList>
    </citation>
    <scope>NUCLEOTIDE SEQUENCE</scope>
    <source>
        <strain evidence="2">IBT 30761</strain>
    </source>
</reference>
<comment type="caution">
    <text evidence="2">The sequence shown here is derived from an EMBL/GenBank/DDBJ whole genome shotgun (WGS) entry which is preliminary data.</text>
</comment>
<dbReference type="GeneID" id="81356028"/>
<evidence type="ECO:0000256" key="1">
    <source>
        <dbReference type="SAM" id="MobiDB-lite"/>
    </source>
</evidence>
<evidence type="ECO:0000313" key="2">
    <source>
        <dbReference type="EMBL" id="KAJ5104026.1"/>
    </source>
</evidence>
<protein>
    <submittedName>
        <fullName evidence="2">Uncharacterized protein</fullName>
    </submittedName>
</protein>
<dbReference type="AlphaFoldDB" id="A0A9W9KFN1"/>
<feature type="region of interest" description="Disordered" evidence="1">
    <location>
        <begin position="875"/>
        <end position="900"/>
    </location>
</feature>
<feature type="compositionally biased region" description="Basic and acidic residues" evidence="1">
    <location>
        <begin position="876"/>
        <end position="900"/>
    </location>
</feature>
<dbReference type="Proteomes" id="UP001149074">
    <property type="component" value="Unassembled WGS sequence"/>
</dbReference>
<feature type="compositionally biased region" description="Low complexity" evidence="1">
    <location>
        <begin position="950"/>
        <end position="969"/>
    </location>
</feature>
<feature type="region of interest" description="Disordered" evidence="1">
    <location>
        <begin position="945"/>
        <end position="988"/>
    </location>
</feature>
<reference evidence="2" key="2">
    <citation type="journal article" date="2023" name="IMA Fungus">
        <title>Comparative genomic study of the Penicillium genus elucidates a diverse pangenome and 15 lateral gene transfer events.</title>
        <authorList>
            <person name="Petersen C."/>
            <person name="Sorensen T."/>
            <person name="Nielsen M.R."/>
            <person name="Sondergaard T.E."/>
            <person name="Sorensen J.L."/>
            <person name="Fitzpatrick D.A."/>
            <person name="Frisvad J.C."/>
            <person name="Nielsen K.L."/>
        </authorList>
    </citation>
    <scope>NUCLEOTIDE SEQUENCE</scope>
    <source>
        <strain evidence="2">IBT 30761</strain>
    </source>
</reference>
<sequence>MIRSLRPGRLLRPGRGLRLPRSCPISYHALPHGQSRHLKNARNLSNDEFDFLLSYAKLPKSPLSGPDRKDPDAWIPHLVNCLQPKRKGEQPVDLSRSGDKSAVSLFEHTDDLNRAQTLRSYLWLSKNNCGVDALVHLGFSKNQWSSVHAMLNELIDAYEVLAPYIGPKNPLPGFNWATKKAPSLDDLTDKRQFHGTEIPIQHSFCKLDLNVLTSGQGAEILGERLLATVFLNLGTLVLAAADSSSNPEQSKLAMSCVFRILARLHHLGLISDKVYQYPTADPSQLSFRPPGLHLLSSHIMTVLSDAAWREHEATLANTANEAGEDPPFLPFNVGFRELGPEIWLELILWCCVENGFPREGAVLVGDMNNSKRVNNEAWCIKSWAPLVQALDTVRQTNVSTEASWRNPGNNDPPRRFNGVKKPPFNGLGERTISREVVVSIRDSLSNHSYVSIGSTGLSALELLNLTAPLNQLLESAGPSDELRPTNRITNWHFQRMLESGGFSVEDDPVSFEKLLRTTKNLVPPWEEPIPTDQRLDKLTRAQIYDETFAISGLIQHAIRSHVRKGQSGQALHAYAWLQNIVDASKVHHISHFFESLKEDDTKDVSFFDSGQLGSSLDQKSLPQMSNLVLGELLDMVTTIRAFDFGNWLLFNDDVDGPSIPPASYGDQVIAPSILRFAAATQNKSLSDQVIASLASPVTANTLKALVNLHISNESWDRVIRTLEFMRDFRANSWGFSNITALGAKIIRLDAIIQRKRGSGFQSATEEIASLEKSKDIFLRIFAGEFSIASSKGLRVAEFQKLALKRMAGMFKALPGPLFALLKQAELATGARGRDKIIHIPTNSFHDLLSAVIDSRGSVAGKRLFDDWCVSRPSPTELRRRDGGNTRLLTGDERDLDKGDPEHDFEWNEYVKSKPTTPNLNTIRLIAQAAYREFQLESSLNITPRRSETRSLLQPQSSPTPSLLSPTQTTVGKKTHTYRPISRPGAIPPSSEIEAVLDFCVDKFLRAGLGEEQIEQEIPGHWARMRERNLLEQVPRLNRKQVKLAQDPWMDVTVNEGDKNKQQKRSGYRKSRHPRTDAVEAKFSQKHRFQPTALKAEGLV</sequence>
<keyword evidence="3" id="KW-1185">Reference proteome</keyword>
<feature type="region of interest" description="Disordered" evidence="1">
    <location>
        <begin position="401"/>
        <end position="422"/>
    </location>
</feature>
<evidence type="ECO:0000313" key="3">
    <source>
        <dbReference type="Proteomes" id="UP001149074"/>
    </source>
</evidence>
<feature type="compositionally biased region" description="Basic residues" evidence="1">
    <location>
        <begin position="1061"/>
        <end position="1072"/>
    </location>
</feature>
<dbReference type="RefSeq" id="XP_056477406.1">
    <property type="nucleotide sequence ID" value="XM_056617049.1"/>
</dbReference>
<gene>
    <name evidence="2" type="ORF">N7532_004555</name>
</gene>
<accession>A0A9W9KFN1</accession>
<name>A0A9W9KFN1_9EURO</name>
<dbReference type="EMBL" id="JAPQKI010000004">
    <property type="protein sequence ID" value="KAJ5104026.1"/>
    <property type="molecule type" value="Genomic_DNA"/>
</dbReference>
<organism evidence="2 3">
    <name type="scientific">Penicillium argentinense</name>
    <dbReference type="NCBI Taxonomy" id="1131581"/>
    <lineage>
        <taxon>Eukaryota</taxon>
        <taxon>Fungi</taxon>
        <taxon>Dikarya</taxon>
        <taxon>Ascomycota</taxon>
        <taxon>Pezizomycotina</taxon>
        <taxon>Eurotiomycetes</taxon>
        <taxon>Eurotiomycetidae</taxon>
        <taxon>Eurotiales</taxon>
        <taxon>Aspergillaceae</taxon>
        <taxon>Penicillium</taxon>
    </lineage>
</organism>
<proteinExistence type="predicted"/>
<feature type="region of interest" description="Disordered" evidence="1">
    <location>
        <begin position="1053"/>
        <end position="1099"/>
    </location>
</feature>
<dbReference type="OrthoDB" id="5341924at2759"/>